<dbReference type="Pfam" id="PF02006">
    <property type="entry name" value="PPS_PS"/>
    <property type="match status" value="1"/>
</dbReference>
<dbReference type="GO" id="GO:0016881">
    <property type="term" value="F:acid-amino acid ligase activity"/>
    <property type="evidence" value="ECO:0007669"/>
    <property type="project" value="UniProtKB-UniRule"/>
</dbReference>
<evidence type="ECO:0000313" key="8">
    <source>
        <dbReference type="Proteomes" id="UP000232806"/>
    </source>
</evidence>
<evidence type="ECO:0000256" key="3">
    <source>
        <dbReference type="ARBA" id="ARBA00022840"/>
    </source>
</evidence>
<feature type="binding site" evidence="5">
    <location>
        <begin position="188"/>
        <end position="189"/>
    </location>
    <ligand>
        <name>ATP</name>
        <dbReference type="ChEBI" id="CHEBI:30616"/>
    </ligand>
</feature>
<evidence type="ECO:0000313" key="6">
    <source>
        <dbReference type="EMBL" id="AUB56512.1"/>
    </source>
</evidence>
<proteinExistence type="inferred from homology"/>
<evidence type="ECO:0000256" key="5">
    <source>
        <dbReference type="HAMAP-Rule" id="MF_02224"/>
    </source>
</evidence>
<keyword evidence="4 5" id="KW-0173">Coenzyme A biosynthesis</keyword>
<dbReference type="GO" id="GO:0015937">
    <property type="term" value="P:coenzyme A biosynthetic process"/>
    <property type="evidence" value="ECO:0007669"/>
    <property type="project" value="UniProtKB-UniRule"/>
</dbReference>
<dbReference type="Proteomes" id="UP000591058">
    <property type="component" value="Unassembled WGS sequence"/>
</dbReference>
<evidence type="ECO:0000313" key="9">
    <source>
        <dbReference type="Proteomes" id="UP000591058"/>
    </source>
</evidence>
<evidence type="ECO:0000256" key="4">
    <source>
        <dbReference type="ARBA" id="ARBA00022993"/>
    </source>
</evidence>
<dbReference type="AlphaFoldDB" id="A0A2H4VEJ4"/>
<dbReference type="HAMAP" id="MF_02224">
    <property type="entry name" value="PPS"/>
    <property type="match status" value="1"/>
</dbReference>
<dbReference type="OrthoDB" id="10078at2157"/>
<dbReference type="EC" id="6.3.2.36" evidence="5"/>
<accession>A0A2H4VEJ4</accession>
<dbReference type="NCBIfam" id="NF010324">
    <property type="entry name" value="PRK13761.1"/>
    <property type="match status" value="1"/>
</dbReference>
<dbReference type="Gene3D" id="3.40.50.12640">
    <property type="entry name" value="Phosphopantoate/pantothenate synthetase"/>
    <property type="match status" value="1"/>
</dbReference>
<dbReference type="InterPro" id="IPR002855">
    <property type="entry name" value="PPS/PS"/>
</dbReference>
<comment type="function">
    <text evidence="5">Catalyzes the condensation of (R)-4-phosphopantoate and beta-alanine to 4'-phosphopantothenate in the CoA biosynthesis pathway.</text>
</comment>
<feature type="binding site" evidence="5">
    <location>
        <begin position="200"/>
        <end position="201"/>
    </location>
    <ligand>
        <name>ATP</name>
        <dbReference type="ChEBI" id="CHEBI:30616"/>
    </ligand>
</feature>
<protein>
    <recommendedName>
        <fullName evidence="5">4-phosphopantoate--beta-alanine ligase</fullName>
        <ecNumber evidence="5">6.3.2.36</ecNumber>
    </recommendedName>
    <alternativeName>
        <fullName evidence="5">Phosphopantothenate synthetase</fullName>
        <shortName evidence="5">PPS</shortName>
    </alternativeName>
</protein>
<dbReference type="PIRSF" id="PIRSF004853">
    <property type="entry name" value="UCP004853"/>
    <property type="match status" value="1"/>
</dbReference>
<keyword evidence="2 5" id="KW-0547">Nucleotide-binding</keyword>
<dbReference type="RefSeq" id="WP_100906492.1">
    <property type="nucleotide sequence ID" value="NZ_CP017766.1"/>
</dbReference>
<dbReference type="EMBL" id="CP017766">
    <property type="protein sequence ID" value="AUB56512.1"/>
    <property type="molecule type" value="Genomic_DNA"/>
</dbReference>
<feature type="binding site" evidence="5">
    <location>
        <position position="39"/>
    </location>
    <ligand>
        <name>ATP</name>
        <dbReference type="ChEBI" id="CHEBI:30616"/>
    </ligand>
</feature>
<evidence type="ECO:0000256" key="2">
    <source>
        <dbReference type="ARBA" id="ARBA00022741"/>
    </source>
</evidence>
<feature type="binding site" evidence="5">
    <location>
        <begin position="182"/>
        <end position="184"/>
    </location>
    <ligand>
        <name>ATP</name>
        <dbReference type="ChEBI" id="CHEBI:30616"/>
    </ligand>
</feature>
<comment type="pathway">
    <text evidence="5">Cofactor biosynthesis; coenzyme A biosynthesis.</text>
</comment>
<gene>
    <name evidence="6" type="ORF">BK007_11135</name>
    <name evidence="7" type="ORF">HG719_10790</name>
</gene>
<comment type="similarity">
    <text evidence="5">Belongs to the archaeal phosphopantothenate synthetase family.</text>
</comment>
<feature type="binding site" evidence="5">
    <location>
        <position position="17"/>
    </location>
    <ligand>
        <name>ATP</name>
        <dbReference type="ChEBI" id="CHEBI:30616"/>
    </ligand>
</feature>
<keyword evidence="1 5" id="KW-0436">Ligase</keyword>
<dbReference type="InterPro" id="IPR038138">
    <property type="entry name" value="PPS/PS_sf"/>
</dbReference>
<evidence type="ECO:0000313" key="7">
    <source>
        <dbReference type="EMBL" id="NMO10292.1"/>
    </source>
</evidence>
<dbReference type="PANTHER" id="PTHR40695">
    <property type="entry name" value="4-PHOSPHOPANTOATE--BETA-ALANINE LIGASE"/>
    <property type="match status" value="1"/>
</dbReference>
<dbReference type="Proteomes" id="UP000232806">
    <property type="component" value="Chromosome"/>
</dbReference>
<name>A0A2H4VEJ4_9EURY</name>
<dbReference type="EMBL" id="JABBYL010000038">
    <property type="protein sequence ID" value="NMO10292.1"/>
    <property type="molecule type" value="Genomic_DNA"/>
</dbReference>
<dbReference type="UniPathway" id="UPA00241"/>
<reference evidence="7 9" key="2">
    <citation type="submission" date="2020-04" db="EMBL/GenBank/DDBJ databases">
        <title>Draft genome of Methanobacterium subterraneum isolated from animal feces.</title>
        <authorList>
            <person name="Ouboter H.T."/>
            <person name="Berger S."/>
            <person name="Gungor E."/>
            <person name="Jetten M.S.M."/>
            <person name="Welte C.U."/>
        </authorList>
    </citation>
    <scope>NUCLEOTIDE SEQUENCE [LARGE SCALE GENOMIC DNA]</scope>
    <source>
        <strain evidence="7">HO_2020</strain>
    </source>
</reference>
<sequence length="253" mass="27723">MNDISPTHPRYHSLLLRDKMAQAYQEGILADTALIAHGRGEAFDYILGEKTNPPANKAIIVAAASLLLAENPVLSVNGNTAVLAGEDMVNLANLIEAKVEINLFYRTPKRVMKVQEVLESAGATGVLGKEDDDYLPLEGLKGPRSRAHPDGVHQADVVLVPLEDGDRAEALVALDKKVITIDLNPLSRTAQKSSITIVDNLVRALPLMIAEVKKLKGCSREDLEKIVNEFDNAENIHNTLDLISQHFKRDERL</sequence>
<reference evidence="6 8" key="1">
    <citation type="submission" date="2016-10" db="EMBL/GenBank/DDBJ databases">
        <title>Comparative genomics between deep and shallow subseafloor isolates.</title>
        <authorList>
            <person name="Ishii S."/>
            <person name="Miller J.R."/>
            <person name="Sutton G."/>
            <person name="Suzuki S."/>
            <person name="Methe B."/>
            <person name="Inagaki F."/>
            <person name="Imachi H."/>
        </authorList>
    </citation>
    <scope>NUCLEOTIDE SEQUENCE [LARGE SCALE GENOMIC DNA]</scope>
    <source>
        <strain evidence="6 8">MO-MB1</strain>
    </source>
</reference>
<dbReference type="PANTHER" id="PTHR40695:SF1">
    <property type="entry name" value="4-PHOSPHOPANTOATE--BETA-ALANINE LIGASE"/>
    <property type="match status" value="1"/>
</dbReference>
<evidence type="ECO:0000256" key="1">
    <source>
        <dbReference type="ARBA" id="ARBA00022598"/>
    </source>
</evidence>
<comment type="subunit">
    <text evidence="5">Homodimer.</text>
</comment>
<comment type="catalytic activity">
    <reaction evidence="5">
        <text>(R)-4-phosphopantoate + beta-alanine + ATP = (R)-4'-phosphopantothenate + AMP + diphosphate + H(+)</text>
        <dbReference type="Rhea" id="RHEA:27930"/>
        <dbReference type="ChEBI" id="CHEBI:10986"/>
        <dbReference type="ChEBI" id="CHEBI:15378"/>
        <dbReference type="ChEBI" id="CHEBI:30616"/>
        <dbReference type="ChEBI" id="CHEBI:33019"/>
        <dbReference type="ChEBI" id="CHEBI:57966"/>
        <dbReference type="ChEBI" id="CHEBI:61294"/>
        <dbReference type="ChEBI" id="CHEBI:456215"/>
        <dbReference type="EC" id="6.3.2.36"/>
    </reaction>
</comment>
<organism evidence="6 8">
    <name type="scientific">Methanobacterium subterraneum</name>
    <dbReference type="NCBI Taxonomy" id="59277"/>
    <lineage>
        <taxon>Archaea</taxon>
        <taxon>Methanobacteriati</taxon>
        <taxon>Methanobacteriota</taxon>
        <taxon>Methanomada group</taxon>
        <taxon>Methanobacteria</taxon>
        <taxon>Methanobacteriales</taxon>
        <taxon>Methanobacteriaceae</taxon>
        <taxon>Methanobacterium</taxon>
    </lineage>
</organism>
<keyword evidence="3 5" id="KW-0067">ATP-binding</keyword>
<dbReference type="GO" id="GO:0005524">
    <property type="term" value="F:ATP binding"/>
    <property type="evidence" value="ECO:0007669"/>
    <property type="project" value="UniProtKB-KW"/>
</dbReference>
<dbReference type="GeneID" id="35124376"/>